<dbReference type="Proteomes" id="UP000034072">
    <property type="component" value="Unassembled WGS sequence"/>
</dbReference>
<dbReference type="EMBL" id="LBXZ01000001">
    <property type="protein sequence ID" value="KKR41197.1"/>
    <property type="molecule type" value="Genomic_DNA"/>
</dbReference>
<name>A0A0G0TTJ3_9BACT</name>
<gene>
    <name evidence="1" type="ORF">UT75_C0001G0101</name>
</gene>
<organism evidence="1 2">
    <name type="scientific">Candidatus Yanofskybacteria bacterium GW2011_GWE2_40_11</name>
    <dbReference type="NCBI Taxonomy" id="1619033"/>
    <lineage>
        <taxon>Bacteria</taxon>
        <taxon>Candidatus Yanofskyibacteriota</taxon>
    </lineage>
</organism>
<sequence>MTKKELHDMLEEDARTHLKGILPSIYRNSYQNGLAESDFDWIDANRARANRIAEAVVVDFINYVAIRGGCDLGLRVADIRRKKPKVIPSQVHID</sequence>
<evidence type="ECO:0000313" key="2">
    <source>
        <dbReference type="Proteomes" id="UP000034072"/>
    </source>
</evidence>
<reference evidence="1 2" key="1">
    <citation type="journal article" date="2015" name="Nature">
        <title>rRNA introns, odd ribosomes, and small enigmatic genomes across a large radiation of phyla.</title>
        <authorList>
            <person name="Brown C.T."/>
            <person name="Hug L.A."/>
            <person name="Thomas B.C."/>
            <person name="Sharon I."/>
            <person name="Castelle C.J."/>
            <person name="Singh A."/>
            <person name="Wilkins M.J."/>
            <person name="Williams K.H."/>
            <person name="Banfield J.F."/>
        </authorList>
    </citation>
    <scope>NUCLEOTIDE SEQUENCE [LARGE SCALE GENOMIC DNA]</scope>
</reference>
<proteinExistence type="predicted"/>
<evidence type="ECO:0000313" key="1">
    <source>
        <dbReference type="EMBL" id="KKR41197.1"/>
    </source>
</evidence>
<comment type="caution">
    <text evidence="1">The sequence shown here is derived from an EMBL/GenBank/DDBJ whole genome shotgun (WGS) entry which is preliminary data.</text>
</comment>
<dbReference type="AlphaFoldDB" id="A0A0G0TTJ3"/>
<accession>A0A0G0TTJ3</accession>
<protein>
    <submittedName>
        <fullName evidence="1">Uncharacterized protein</fullName>
    </submittedName>
</protein>